<keyword evidence="6 9" id="KW-0418">Kinase</keyword>
<gene>
    <name evidence="9" type="primary">gmk</name>
    <name evidence="11" type="ORF">SAMN05216333_12134</name>
</gene>
<dbReference type="PROSITE" id="PS50052">
    <property type="entry name" value="GUANYLATE_KINASE_2"/>
    <property type="match status" value="1"/>
</dbReference>
<dbReference type="CDD" id="cd00071">
    <property type="entry name" value="GMPK"/>
    <property type="match status" value="1"/>
</dbReference>
<keyword evidence="9" id="KW-0963">Cytoplasm</keyword>
<evidence type="ECO:0000256" key="3">
    <source>
        <dbReference type="ARBA" id="ARBA00016296"/>
    </source>
</evidence>
<dbReference type="HAMAP" id="MF_00328">
    <property type="entry name" value="Guanylate_kinase"/>
    <property type="match status" value="1"/>
</dbReference>
<dbReference type="Pfam" id="PF00625">
    <property type="entry name" value="Guanylate_kin"/>
    <property type="match status" value="1"/>
</dbReference>
<dbReference type="Gene3D" id="3.30.63.10">
    <property type="entry name" value="Guanylate Kinase phosphate binding domain"/>
    <property type="match status" value="1"/>
</dbReference>
<dbReference type="InterPro" id="IPR008145">
    <property type="entry name" value="GK/Ca_channel_bsu"/>
</dbReference>
<accession>A0A1H8T0Q8</accession>
<dbReference type="RefSeq" id="WP_090320913.1">
    <property type="nucleotide sequence ID" value="NZ_FNOE01000022.1"/>
</dbReference>
<reference evidence="12" key="1">
    <citation type="submission" date="2016-10" db="EMBL/GenBank/DDBJ databases">
        <authorList>
            <person name="Varghese N."/>
            <person name="Submissions S."/>
        </authorList>
    </citation>
    <scope>NUCLEOTIDE SEQUENCE [LARGE SCALE GENOMIC DNA]</scope>
    <source>
        <strain evidence="12">Nm76</strain>
    </source>
</reference>
<keyword evidence="7 9" id="KW-0067">ATP-binding</keyword>
<dbReference type="STRING" id="42354.SAMN05216333_12134"/>
<dbReference type="Proteomes" id="UP000198814">
    <property type="component" value="Unassembled WGS sequence"/>
</dbReference>
<dbReference type="InterPro" id="IPR008144">
    <property type="entry name" value="Guanylate_kin-like_dom"/>
</dbReference>
<keyword evidence="5 9" id="KW-0547">Nucleotide-binding</keyword>
<evidence type="ECO:0000313" key="12">
    <source>
        <dbReference type="Proteomes" id="UP000198814"/>
    </source>
</evidence>
<sequence length="205" mass="22894">MTQLTGYLFIISAPSGAGKTSLVKSLLRSDLNLSLSISHTTRPPRNGEVDGCDYHFVNKETFQQMLLNGEFVESAEVYGNLYGTSQQWINQATASGQDILLEIDCQGAKQIQQIFPQAISIFILPPSADALAARLKTRAQDDPEVIRKRLSAAREEVSHIAEFDYIIINNQLDEALNDLICIIKAEHLKKERQIIKHRALITELS</sequence>
<dbReference type="FunFam" id="3.30.63.10:FF:000002">
    <property type="entry name" value="Guanylate kinase 1"/>
    <property type="match status" value="1"/>
</dbReference>
<dbReference type="Gene3D" id="3.40.50.300">
    <property type="entry name" value="P-loop containing nucleotide triphosphate hydrolases"/>
    <property type="match status" value="1"/>
</dbReference>
<evidence type="ECO:0000256" key="9">
    <source>
        <dbReference type="HAMAP-Rule" id="MF_00328"/>
    </source>
</evidence>
<evidence type="ECO:0000256" key="6">
    <source>
        <dbReference type="ARBA" id="ARBA00022777"/>
    </source>
</evidence>
<dbReference type="InterPro" id="IPR017665">
    <property type="entry name" value="Guanylate_kinase"/>
</dbReference>
<comment type="catalytic activity">
    <reaction evidence="9">
        <text>GMP + ATP = GDP + ADP</text>
        <dbReference type="Rhea" id="RHEA:20780"/>
        <dbReference type="ChEBI" id="CHEBI:30616"/>
        <dbReference type="ChEBI" id="CHEBI:58115"/>
        <dbReference type="ChEBI" id="CHEBI:58189"/>
        <dbReference type="ChEBI" id="CHEBI:456216"/>
        <dbReference type="EC" id="2.7.4.8"/>
    </reaction>
</comment>
<evidence type="ECO:0000256" key="2">
    <source>
        <dbReference type="ARBA" id="ARBA00012961"/>
    </source>
</evidence>
<feature type="binding site" evidence="9">
    <location>
        <begin position="13"/>
        <end position="20"/>
    </location>
    <ligand>
        <name>ATP</name>
        <dbReference type="ChEBI" id="CHEBI:30616"/>
    </ligand>
</feature>
<dbReference type="GO" id="GO:0005829">
    <property type="term" value="C:cytosol"/>
    <property type="evidence" value="ECO:0007669"/>
    <property type="project" value="TreeGrafter"/>
</dbReference>
<evidence type="ECO:0000256" key="5">
    <source>
        <dbReference type="ARBA" id="ARBA00022741"/>
    </source>
</evidence>
<dbReference type="PROSITE" id="PS00856">
    <property type="entry name" value="GUANYLATE_KINASE_1"/>
    <property type="match status" value="1"/>
</dbReference>
<dbReference type="InterPro" id="IPR027417">
    <property type="entry name" value="P-loop_NTPase"/>
</dbReference>
<dbReference type="InterPro" id="IPR020590">
    <property type="entry name" value="Guanylate_kinase_CS"/>
</dbReference>
<dbReference type="SMART" id="SM00072">
    <property type="entry name" value="GuKc"/>
    <property type="match status" value="1"/>
</dbReference>
<dbReference type="PANTHER" id="PTHR23117:SF13">
    <property type="entry name" value="GUANYLATE KINASE"/>
    <property type="match status" value="1"/>
</dbReference>
<dbReference type="PANTHER" id="PTHR23117">
    <property type="entry name" value="GUANYLATE KINASE-RELATED"/>
    <property type="match status" value="1"/>
</dbReference>
<keyword evidence="4 9" id="KW-0808">Transferase</keyword>
<dbReference type="EC" id="2.7.4.8" evidence="2 9"/>
<dbReference type="OrthoDB" id="9808150at2"/>
<dbReference type="EMBL" id="FODO01000021">
    <property type="protein sequence ID" value="SEO84521.1"/>
    <property type="molecule type" value="Genomic_DNA"/>
</dbReference>
<name>A0A1H8T0Q8_9PROT</name>
<comment type="similarity">
    <text evidence="1 9">Belongs to the guanylate kinase family.</text>
</comment>
<evidence type="ECO:0000256" key="8">
    <source>
        <dbReference type="ARBA" id="ARBA00030128"/>
    </source>
</evidence>
<evidence type="ECO:0000256" key="4">
    <source>
        <dbReference type="ARBA" id="ARBA00022679"/>
    </source>
</evidence>
<evidence type="ECO:0000313" key="11">
    <source>
        <dbReference type="EMBL" id="SEO84521.1"/>
    </source>
</evidence>
<comment type="subcellular location">
    <subcellularLocation>
        <location evidence="9">Cytoplasm</location>
    </subcellularLocation>
</comment>
<proteinExistence type="inferred from homology"/>
<evidence type="ECO:0000259" key="10">
    <source>
        <dbReference type="PROSITE" id="PS50052"/>
    </source>
</evidence>
<protein>
    <recommendedName>
        <fullName evidence="3 9">Guanylate kinase</fullName>
        <ecNumber evidence="2 9">2.7.4.8</ecNumber>
    </recommendedName>
    <alternativeName>
        <fullName evidence="8 9">GMP kinase</fullName>
    </alternativeName>
</protein>
<dbReference type="GO" id="GO:0004385">
    <property type="term" value="F:GMP kinase activity"/>
    <property type="evidence" value="ECO:0007669"/>
    <property type="project" value="UniProtKB-UniRule"/>
</dbReference>
<keyword evidence="12" id="KW-1185">Reference proteome</keyword>
<evidence type="ECO:0000256" key="7">
    <source>
        <dbReference type="ARBA" id="ARBA00022840"/>
    </source>
</evidence>
<evidence type="ECO:0000256" key="1">
    <source>
        <dbReference type="ARBA" id="ARBA00005790"/>
    </source>
</evidence>
<dbReference type="GO" id="GO:0005524">
    <property type="term" value="F:ATP binding"/>
    <property type="evidence" value="ECO:0007669"/>
    <property type="project" value="UniProtKB-UniRule"/>
</dbReference>
<dbReference type="AlphaFoldDB" id="A0A1H8T0Q8"/>
<comment type="function">
    <text evidence="9">Essential for recycling GMP and indirectly, cGMP.</text>
</comment>
<dbReference type="NCBIfam" id="TIGR03263">
    <property type="entry name" value="guanyl_kin"/>
    <property type="match status" value="1"/>
</dbReference>
<feature type="domain" description="Guanylate kinase-like" evidence="10">
    <location>
        <begin position="6"/>
        <end position="184"/>
    </location>
</feature>
<organism evidence="11 12">
    <name type="scientific">Nitrosomonas oligotropha</name>
    <dbReference type="NCBI Taxonomy" id="42354"/>
    <lineage>
        <taxon>Bacteria</taxon>
        <taxon>Pseudomonadati</taxon>
        <taxon>Pseudomonadota</taxon>
        <taxon>Betaproteobacteria</taxon>
        <taxon>Nitrosomonadales</taxon>
        <taxon>Nitrosomonadaceae</taxon>
        <taxon>Nitrosomonas</taxon>
    </lineage>
</organism>
<dbReference type="SUPFAM" id="SSF52540">
    <property type="entry name" value="P-loop containing nucleoside triphosphate hydrolases"/>
    <property type="match status" value="1"/>
</dbReference>